<dbReference type="InterPro" id="IPR009057">
    <property type="entry name" value="Homeodomain-like_sf"/>
</dbReference>
<dbReference type="OrthoDB" id="9771372at2"/>
<proteinExistence type="predicted"/>
<evidence type="ECO:0000313" key="9">
    <source>
        <dbReference type="Proteomes" id="UP000278746"/>
    </source>
</evidence>
<dbReference type="InterPro" id="IPR002197">
    <property type="entry name" value="HTH_Fis"/>
</dbReference>
<keyword evidence="2" id="KW-0067">ATP-binding</keyword>
<dbReference type="InterPro" id="IPR058031">
    <property type="entry name" value="AAA_lid_NorR"/>
</dbReference>
<dbReference type="InterPro" id="IPR027417">
    <property type="entry name" value="P-loop_NTPase"/>
</dbReference>
<dbReference type="PROSITE" id="PS50045">
    <property type="entry name" value="SIGMA54_INTERACT_4"/>
    <property type="match status" value="1"/>
</dbReference>
<dbReference type="Pfam" id="PF08448">
    <property type="entry name" value="PAS_4"/>
    <property type="match status" value="1"/>
</dbReference>
<dbReference type="Gene3D" id="3.40.50.300">
    <property type="entry name" value="P-loop containing nucleotide triphosphate hydrolases"/>
    <property type="match status" value="1"/>
</dbReference>
<gene>
    <name evidence="8" type="ORF">EBO34_04605</name>
</gene>
<dbReference type="PROSITE" id="PS00675">
    <property type="entry name" value="SIGMA54_INTERACT_1"/>
    <property type="match status" value="1"/>
</dbReference>
<dbReference type="InterPro" id="IPR003593">
    <property type="entry name" value="AAA+_ATPase"/>
</dbReference>
<evidence type="ECO:0000259" key="7">
    <source>
        <dbReference type="PROSITE" id="PS50112"/>
    </source>
</evidence>
<dbReference type="GO" id="GO:0005524">
    <property type="term" value="F:ATP binding"/>
    <property type="evidence" value="ECO:0007669"/>
    <property type="project" value="UniProtKB-KW"/>
</dbReference>
<dbReference type="InterPro" id="IPR002078">
    <property type="entry name" value="Sigma_54_int"/>
</dbReference>
<organism evidence="8 9">
    <name type="scientific">Alteribacter keqinensis</name>
    <dbReference type="NCBI Taxonomy" id="2483800"/>
    <lineage>
        <taxon>Bacteria</taxon>
        <taxon>Bacillati</taxon>
        <taxon>Bacillota</taxon>
        <taxon>Bacilli</taxon>
        <taxon>Bacillales</taxon>
        <taxon>Bacillaceae</taxon>
        <taxon>Alteribacter</taxon>
    </lineage>
</organism>
<comment type="caution">
    <text evidence="8">The sequence shown here is derived from an EMBL/GenBank/DDBJ whole genome shotgun (WGS) entry which is preliminary data.</text>
</comment>
<dbReference type="PANTHER" id="PTHR32071">
    <property type="entry name" value="TRANSCRIPTIONAL REGULATORY PROTEIN"/>
    <property type="match status" value="1"/>
</dbReference>
<evidence type="ECO:0000256" key="3">
    <source>
        <dbReference type="ARBA" id="ARBA00023015"/>
    </source>
</evidence>
<keyword evidence="9" id="KW-1185">Reference proteome</keyword>
<evidence type="ECO:0000256" key="2">
    <source>
        <dbReference type="ARBA" id="ARBA00022840"/>
    </source>
</evidence>
<dbReference type="InterPro" id="IPR025944">
    <property type="entry name" value="Sigma_54_int_dom_CS"/>
</dbReference>
<dbReference type="InterPro" id="IPR013656">
    <property type="entry name" value="PAS_4"/>
</dbReference>
<dbReference type="FunFam" id="3.40.50.300:FF:000006">
    <property type="entry name" value="DNA-binding transcriptional regulator NtrC"/>
    <property type="match status" value="1"/>
</dbReference>
<evidence type="ECO:0000313" key="8">
    <source>
        <dbReference type="EMBL" id="RNA69234.1"/>
    </source>
</evidence>
<dbReference type="NCBIfam" id="TIGR00229">
    <property type="entry name" value="sensory_box"/>
    <property type="match status" value="1"/>
</dbReference>
<dbReference type="InterPro" id="IPR025943">
    <property type="entry name" value="Sigma_54_int_dom_ATP-bd_2"/>
</dbReference>
<feature type="domain" description="Sigma-54 factor interaction" evidence="6">
    <location>
        <begin position="158"/>
        <end position="386"/>
    </location>
</feature>
<dbReference type="AlphaFoldDB" id="A0A3M7TWR8"/>
<dbReference type="GO" id="GO:0043565">
    <property type="term" value="F:sequence-specific DNA binding"/>
    <property type="evidence" value="ECO:0007669"/>
    <property type="project" value="InterPro"/>
</dbReference>
<dbReference type="PRINTS" id="PR01590">
    <property type="entry name" value="HTHFIS"/>
</dbReference>
<dbReference type="PROSITE" id="PS00688">
    <property type="entry name" value="SIGMA54_INTERACT_3"/>
    <property type="match status" value="1"/>
</dbReference>
<dbReference type="SUPFAM" id="SSF52540">
    <property type="entry name" value="P-loop containing nucleoside triphosphate hydrolases"/>
    <property type="match status" value="1"/>
</dbReference>
<dbReference type="InterPro" id="IPR000014">
    <property type="entry name" value="PAS"/>
</dbReference>
<dbReference type="SMART" id="SM00382">
    <property type="entry name" value="AAA"/>
    <property type="match status" value="1"/>
</dbReference>
<dbReference type="CDD" id="cd00009">
    <property type="entry name" value="AAA"/>
    <property type="match status" value="1"/>
</dbReference>
<dbReference type="EMBL" id="RHIB01000001">
    <property type="protein sequence ID" value="RNA69234.1"/>
    <property type="molecule type" value="Genomic_DNA"/>
</dbReference>
<dbReference type="Gene3D" id="1.10.8.60">
    <property type="match status" value="1"/>
</dbReference>
<name>A0A3M7TWR8_9BACI</name>
<dbReference type="InterPro" id="IPR025662">
    <property type="entry name" value="Sigma_54_int_dom_ATP-bd_1"/>
</dbReference>
<dbReference type="PROSITE" id="PS50112">
    <property type="entry name" value="PAS"/>
    <property type="match status" value="1"/>
</dbReference>
<dbReference type="Proteomes" id="UP000278746">
    <property type="component" value="Unassembled WGS sequence"/>
</dbReference>
<keyword evidence="1" id="KW-0547">Nucleotide-binding</keyword>
<dbReference type="PANTHER" id="PTHR32071:SF74">
    <property type="entry name" value="TRANSCRIPTIONAL ACTIVATOR ROCR"/>
    <property type="match status" value="1"/>
</dbReference>
<keyword evidence="3" id="KW-0805">Transcription regulation</keyword>
<dbReference type="PROSITE" id="PS00676">
    <property type="entry name" value="SIGMA54_INTERACT_2"/>
    <property type="match status" value="1"/>
</dbReference>
<evidence type="ECO:0000256" key="4">
    <source>
        <dbReference type="ARBA" id="ARBA00023125"/>
    </source>
</evidence>
<dbReference type="SUPFAM" id="SSF55785">
    <property type="entry name" value="PYP-like sensor domain (PAS domain)"/>
    <property type="match status" value="1"/>
</dbReference>
<keyword evidence="5" id="KW-0804">Transcription</keyword>
<dbReference type="GO" id="GO:0006355">
    <property type="term" value="P:regulation of DNA-templated transcription"/>
    <property type="evidence" value="ECO:0007669"/>
    <property type="project" value="InterPro"/>
</dbReference>
<dbReference type="Gene3D" id="3.30.450.20">
    <property type="entry name" value="PAS domain"/>
    <property type="match status" value="1"/>
</dbReference>
<dbReference type="Pfam" id="PF02954">
    <property type="entry name" value="HTH_8"/>
    <property type="match status" value="1"/>
</dbReference>
<evidence type="ECO:0000259" key="6">
    <source>
        <dbReference type="PROSITE" id="PS50045"/>
    </source>
</evidence>
<evidence type="ECO:0000256" key="5">
    <source>
        <dbReference type="ARBA" id="ARBA00023163"/>
    </source>
</evidence>
<sequence length="462" mass="51903">MFVTNTDTNEMLKAILNSIDEGIHVIDQDGITIYYNKIAADHDGLDVSDVIGKPLLNVFPSLSAETSTLIKVMKTGNPIFNQHQTYRNLKGKLIDTVNTTIPIIVSGSLIGSVEIAKDMSRVRDLSLKLMDLQAKMDDRSNKALEVKDNHVSYEFDHILTCSPEMESIIKQGKKVSKTTSPVFVYGETGTGKELLVQAIHNHSPRRNRPFISQNCAAIPASLLESILFGTVKGSFTGAEEREGFFELAHGGTLFLDEIQTLPMDLQAKLLRVLEDGIIRRVGSNKSFSTDVRIIAATNENPSSLLSKNLLRPDLYYRLNVVSFHLPPLRSRRTDIPLLVDHFVSMYNFRFNKLVSGTDKQASEILKHYNWPGNIRELRHAVEAAMNMTDEIISPDHLPLHIKPDRSENGCFFSGALKTKVENYEAEMIAKVLNESGRNVKQTAKMLQMPRQTLQYKITKYNL</sequence>
<evidence type="ECO:0000256" key="1">
    <source>
        <dbReference type="ARBA" id="ARBA00022741"/>
    </source>
</evidence>
<dbReference type="CDD" id="cd00130">
    <property type="entry name" value="PAS"/>
    <property type="match status" value="1"/>
</dbReference>
<reference evidence="8 9" key="1">
    <citation type="submission" date="2018-10" db="EMBL/GenBank/DDBJ databases">
        <title>Bacillus Keqinensis sp. nov., a moderately halophilic bacterium isolated from a saline-alkaline lake.</title>
        <authorList>
            <person name="Wang H."/>
        </authorList>
    </citation>
    <scope>NUCLEOTIDE SEQUENCE [LARGE SCALE GENOMIC DNA]</scope>
    <source>
        <strain evidence="8 9">KQ-3</strain>
    </source>
</reference>
<feature type="domain" description="PAS" evidence="7">
    <location>
        <begin position="8"/>
        <end position="56"/>
    </location>
</feature>
<dbReference type="SMART" id="SM00091">
    <property type="entry name" value="PAS"/>
    <property type="match status" value="1"/>
</dbReference>
<accession>A0A3M7TWR8</accession>
<dbReference type="Pfam" id="PF00158">
    <property type="entry name" value="Sigma54_activat"/>
    <property type="match status" value="1"/>
</dbReference>
<dbReference type="RefSeq" id="WP_122896755.1">
    <property type="nucleotide sequence ID" value="NZ_RHIB01000001.1"/>
</dbReference>
<dbReference type="SUPFAM" id="SSF46689">
    <property type="entry name" value="Homeodomain-like"/>
    <property type="match status" value="1"/>
</dbReference>
<keyword evidence="4" id="KW-0238">DNA-binding</keyword>
<protein>
    <submittedName>
        <fullName evidence="8">PAS domain-containing protein</fullName>
    </submittedName>
</protein>
<dbReference type="Pfam" id="PF25601">
    <property type="entry name" value="AAA_lid_14"/>
    <property type="match status" value="1"/>
</dbReference>
<dbReference type="InterPro" id="IPR035965">
    <property type="entry name" value="PAS-like_dom_sf"/>
</dbReference>
<dbReference type="Gene3D" id="1.10.10.60">
    <property type="entry name" value="Homeodomain-like"/>
    <property type="match status" value="1"/>
</dbReference>